<dbReference type="EMBL" id="OX465082">
    <property type="protein sequence ID" value="CAI9291721.1"/>
    <property type="molecule type" value="Genomic_DNA"/>
</dbReference>
<organism evidence="2 3">
    <name type="scientific">Lactuca saligna</name>
    <name type="common">Willowleaf lettuce</name>
    <dbReference type="NCBI Taxonomy" id="75948"/>
    <lineage>
        <taxon>Eukaryota</taxon>
        <taxon>Viridiplantae</taxon>
        <taxon>Streptophyta</taxon>
        <taxon>Embryophyta</taxon>
        <taxon>Tracheophyta</taxon>
        <taxon>Spermatophyta</taxon>
        <taxon>Magnoliopsida</taxon>
        <taxon>eudicotyledons</taxon>
        <taxon>Gunneridae</taxon>
        <taxon>Pentapetalae</taxon>
        <taxon>asterids</taxon>
        <taxon>campanulids</taxon>
        <taxon>Asterales</taxon>
        <taxon>Asteraceae</taxon>
        <taxon>Cichorioideae</taxon>
        <taxon>Cichorieae</taxon>
        <taxon>Lactucinae</taxon>
        <taxon>Lactuca</taxon>
    </lineage>
</organism>
<accession>A0AA35ZGA2</accession>
<name>A0AA35ZGA2_LACSI</name>
<protein>
    <submittedName>
        <fullName evidence="2">Uncharacterized protein</fullName>
    </submittedName>
</protein>
<evidence type="ECO:0000256" key="1">
    <source>
        <dbReference type="SAM" id="MobiDB-lite"/>
    </source>
</evidence>
<proteinExistence type="predicted"/>
<keyword evidence="3" id="KW-1185">Reference proteome</keyword>
<gene>
    <name evidence="2" type="ORF">LSALG_LOCUS30842</name>
</gene>
<evidence type="ECO:0000313" key="2">
    <source>
        <dbReference type="EMBL" id="CAI9291721.1"/>
    </source>
</evidence>
<reference evidence="2" key="1">
    <citation type="submission" date="2023-04" db="EMBL/GenBank/DDBJ databases">
        <authorList>
            <person name="Vijverberg K."/>
            <person name="Xiong W."/>
            <person name="Schranz E."/>
        </authorList>
    </citation>
    <scope>NUCLEOTIDE SEQUENCE</scope>
</reference>
<evidence type="ECO:0000313" key="3">
    <source>
        <dbReference type="Proteomes" id="UP001177003"/>
    </source>
</evidence>
<dbReference type="Proteomes" id="UP001177003">
    <property type="component" value="Chromosome 6"/>
</dbReference>
<sequence length="169" mass="19260">MSSRGRRNQPGGRTKFPCIFGSSGRQGSSWVSSLWWDVNNLVGTHVHIADDNGYGSYSILNDTPINQPRRRVRQQGGDVGDDEPPVIPTEDELPIDPYNFSLWQYQYNLGRGVNYTNMHFDLLMQYLNIQRPSAYPVMYPYIPIWNELWREQQSGVSGSGGGDNDKDEE</sequence>
<feature type="region of interest" description="Disordered" evidence="1">
    <location>
        <begin position="1"/>
        <end position="26"/>
    </location>
</feature>
<dbReference type="AlphaFoldDB" id="A0AA35ZGA2"/>